<evidence type="ECO:0000313" key="2">
    <source>
        <dbReference type="Proteomes" id="UP001597063"/>
    </source>
</evidence>
<gene>
    <name evidence="1" type="ORF">ACFQZM_20185</name>
</gene>
<evidence type="ECO:0000313" key="1">
    <source>
        <dbReference type="EMBL" id="MFD0686829.1"/>
    </source>
</evidence>
<comment type="caution">
    <text evidence="1">The sequence shown here is derived from an EMBL/GenBank/DDBJ whole genome shotgun (WGS) entry which is preliminary data.</text>
</comment>
<dbReference type="EMBL" id="JBHTGP010000011">
    <property type="protein sequence ID" value="MFD0686829.1"/>
    <property type="molecule type" value="Genomic_DNA"/>
</dbReference>
<protein>
    <submittedName>
        <fullName evidence="1">Uncharacterized protein</fullName>
    </submittedName>
</protein>
<reference evidence="2" key="1">
    <citation type="journal article" date="2019" name="Int. J. Syst. Evol. Microbiol.">
        <title>The Global Catalogue of Microorganisms (GCM) 10K type strain sequencing project: providing services to taxonomists for standard genome sequencing and annotation.</title>
        <authorList>
            <consortium name="The Broad Institute Genomics Platform"/>
            <consortium name="The Broad Institute Genome Sequencing Center for Infectious Disease"/>
            <person name="Wu L."/>
            <person name="Ma J."/>
        </authorList>
    </citation>
    <scope>NUCLEOTIDE SEQUENCE [LARGE SCALE GENOMIC DNA]</scope>
    <source>
        <strain evidence="2">JCM 9371</strain>
    </source>
</reference>
<dbReference type="RefSeq" id="WP_131760333.1">
    <property type="nucleotide sequence ID" value="NZ_CAACUY010000111.1"/>
</dbReference>
<sequence>MGQVDTQACALLAALNNRLEVYRLDTVLEGCSLVVLNPHAIGCCEQVHRPADRITCRRRGDDGGRWWFWTSWGQPIAEADRVVDAAVIIAGYLRASSG</sequence>
<proteinExistence type="predicted"/>
<keyword evidence="2" id="KW-1185">Reference proteome</keyword>
<organism evidence="1 2">
    <name type="scientific">Actinomadura fibrosa</name>
    <dbReference type="NCBI Taxonomy" id="111802"/>
    <lineage>
        <taxon>Bacteria</taxon>
        <taxon>Bacillati</taxon>
        <taxon>Actinomycetota</taxon>
        <taxon>Actinomycetes</taxon>
        <taxon>Streptosporangiales</taxon>
        <taxon>Thermomonosporaceae</taxon>
        <taxon>Actinomadura</taxon>
    </lineage>
</organism>
<accession>A0ABW2XKQ1</accession>
<dbReference type="Proteomes" id="UP001597063">
    <property type="component" value="Unassembled WGS sequence"/>
</dbReference>
<name>A0ABW2XKQ1_9ACTN</name>